<dbReference type="RefSeq" id="WP_147668500.1">
    <property type="nucleotide sequence ID" value="NZ_VDUW01000009.1"/>
</dbReference>
<dbReference type="Pfam" id="PF01336">
    <property type="entry name" value="tRNA_anti-codon"/>
    <property type="match status" value="1"/>
</dbReference>
<dbReference type="NCBIfam" id="NF004226">
    <property type="entry name" value="PRK05673.1"/>
    <property type="match status" value="1"/>
</dbReference>
<dbReference type="EMBL" id="VDUW01000009">
    <property type="protein sequence ID" value="TXL62490.1"/>
    <property type="molecule type" value="Genomic_DNA"/>
</dbReference>
<comment type="function">
    <text evidence="9">DNA polymerase III is a complex, multichain enzyme responsible for most of the replicative synthesis in bacteria. This DNA polymerase also exhibits 3' to 5' exonuclease activity. The alpha chain is the DNA polymerase.</text>
</comment>
<evidence type="ECO:0000313" key="13">
    <source>
        <dbReference type="Proteomes" id="UP000321574"/>
    </source>
</evidence>
<dbReference type="Gene3D" id="1.10.10.1600">
    <property type="entry name" value="Bacterial DNA polymerase III alpha subunit, thumb domain"/>
    <property type="match status" value="1"/>
</dbReference>
<dbReference type="Pfam" id="PF07733">
    <property type="entry name" value="DNA_pol3_alpha"/>
    <property type="match status" value="1"/>
</dbReference>
<comment type="subcellular location">
    <subcellularLocation>
        <location evidence="1">Cytoplasm</location>
    </subcellularLocation>
</comment>
<evidence type="ECO:0000256" key="10">
    <source>
        <dbReference type="ARBA" id="ARBA00049244"/>
    </source>
</evidence>
<protein>
    <recommendedName>
        <fullName evidence="4">DNA polymerase III subunit alpha</fullName>
        <ecNumber evidence="3">2.7.7.7</ecNumber>
    </recommendedName>
</protein>
<dbReference type="GO" id="GO:0008408">
    <property type="term" value="F:3'-5' exonuclease activity"/>
    <property type="evidence" value="ECO:0007669"/>
    <property type="project" value="InterPro"/>
</dbReference>
<evidence type="ECO:0000256" key="6">
    <source>
        <dbReference type="ARBA" id="ARBA00022695"/>
    </source>
</evidence>
<evidence type="ECO:0000313" key="12">
    <source>
        <dbReference type="EMBL" id="TXL62490.1"/>
    </source>
</evidence>
<dbReference type="Proteomes" id="UP000321574">
    <property type="component" value="Unassembled WGS sequence"/>
</dbReference>
<dbReference type="GO" id="GO:0005737">
    <property type="term" value="C:cytoplasm"/>
    <property type="evidence" value="ECO:0007669"/>
    <property type="project" value="UniProtKB-SubCell"/>
</dbReference>
<dbReference type="GO" id="GO:0003887">
    <property type="term" value="F:DNA-directed DNA polymerase activity"/>
    <property type="evidence" value="ECO:0007669"/>
    <property type="project" value="UniProtKB-KW"/>
</dbReference>
<dbReference type="Pfam" id="PF17657">
    <property type="entry name" value="DNA_pol3_finger"/>
    <property type="match status" value="1"/>
</dbReference>
<dbReference type="InterPro" id="IPR004013">
    <property type="entry name" value="PHP_dom"/>
</dbReference>
<comment type="caution">
    <text evidence="12">The sequence shown here is derived from an EMBL/GenBank/DDBJ whole genome shotgun (WGS) entry which is preliminary data.</text>
</comment>
<dbReference type="InterPro" id="IPR004365">
    <property type="entry name" value="NA-bd_OB_tRNA"/>
</dbReference>
<dbReference type="InterPro" id="IPR016195">
    <property type="entry name" value="Pol/histidinol_Pase-like"/>
</dbReference>
<dbReference type="InterPro" id="IPR011708">
    <property type="entry name" value="DNA_pol3_alpha_NTPase_dom"/>
</dbReference>
<dbReference type="Pfam" id="PF02811">
    <property type="entry name" value="PHP"/>
    <property type="match status" value="1"/>
</dbReference>
<dbReference type="SMART" id="SM00481">
    <property type="entry name" value="POLIIIAc"/>
    <property type="match status" value="1"/>
</dbReference>
<dbReference type="SUPFAM" id="SSF89550">
    <property type="entry name" value="PHP domain-like"/>
    <property type="match status" value="1"/>
</dbReference>
<dbReference type="GO" id="GO:0003676">
    <property type="term" value="F:nucleic acid binding"/>
    <property type="evidence" value="ECO:0007669"/>
    <property type="project" value="InterPro"/>
</dbReference>
<dbReference type="Gene3D" id="1.10.150.870">
    <property type="match status" value="1"/>
</dbReference>
<dbReference type="GO" id="GO:0006260">
    <property type="term" value="P:DNA replication"/>
    <property type="evidence" value="ECO:0007669"/>
    <property type="project" value="UniProtKB-KW"/>
</dbReference>
<keyword evidence="5 12" id="KW-0808">Transferase</keyword>
<dbReference type="EC" id="2.7.7.7" evidence="3"/>
<dbReference type="NCBIfam" id="TIGR00594">
    <property type="entry name" value="polc"/>
    <property type="match status" value="1"/>
</dbReference>
<comment type="similarity">
    <text evidence="2">Belongs to the DNA polymerase type-C family. DnaE subfamily.</text>
</comment>
<keyword evidence="6 12" id="KW-0548">Nucleotidyltransferase</keyword>
<accession>A0A5C8NN20</accession>
<evidence type="ECO:0000259" key="11">
    <source>
        <dbReference type="SMART" id="SM00481"/>
    </source>
</evidence>
<dbReference type="OrthoDB" id="9803237at2"/>
<evidence type="ECO:0000256" key="3">
    <source>
        <dbReference type="ARBA" id="ARBA00012417"/>
    </source>
</evidence>
<organism evidence="12 13">
    <name type="scientific">Cerasibacillus terrae</name>
    <dbReference type="NCBI Taxonomy" id="2498845"/>
    <lineage>
        <taxon>Bacteria</taxon>
        <taxon>Bacillati</taxon>
        <taxon>Bacillota</taxon>
        <taxon>Bacilli</taxon>
        <taxon>Bacillales</taxon>
        <taxon>Bacillaceae</taxon>
        <taxon>Cerasibacillus</taxon>
    </lineage>
</organism>
<evidence type="ECO:0000256" key="1">
    <source>
        <dbReference type="ARBA" id="ARBA00004496"/>
    </source>
</evidence>
<evidence type="ECO:0000256" key="4">
    <source>
        <dbReference type="ARBA" id="ARBA00019114"/>
    </source>
</evidence>
<dbReference type="AlphaFoldDB" id="A0A5C8NN20"/>
<dbReference type="Pfam" id="PF14579">
    <property type="entry name" value="HHH_6"/>
    <property type="match status" value="1"/>
</dbReference>
<feature type="domain" description="Polymerase/histidinol phosphatase N-terminal" evidence="11">
    <location>
        <begin position="4"/>
        <end position="71"/>
    </location>
</feature>
<keyword evidence="8" id="KW-0239">DNA-directed DNA polymerase</keyword>
<keyword evidence="7" id="KW-0235">DNA replication</keyword>
<dbReference type="InterPro" id="IPR003141">
    <property type="entry name" value="Pol/His_phosphatase_N"/>
</dbReference>
<dbReference type="InterPro" id="IPR004805">
    <property type="entry name" value="DnaE2/DnaE/PolC"/>
</dbReference>
<dbReference type="InterPro" id="IPR041931">
    <property type="entry name" value="DNA_pol3_alpha_thumb_dom"/>
</dbReference>
<comment type="catalytic activity">
    <reaction evidence="10">
        <text>DNA(n) + a 2'-deoxyribonucleoside 5'-triphosphate = DNA(n+1) + diphosphate</text>
        <dbReference type="Rhea" id="RHEA:22508"/>
        <dbReference type="Rhea" id="RHEA-COMP:17339"/>
        <dbReference type="Rhea" id="RHEA-COMP:17340"/>
        <dbReference type="ChEBI" id="CHEBI:33019"/>
        <dbReference type="ChEBI" id="CHEBI:61560"/>
        <dbReference type="ChEBI" id="CHEBI:173112"/>
        <dbReference type="EC" id="2.7.7.7"/>
    </reaction>
</comment>
<gene>
    <name evidence="12" type="primary">dnaE</name>
    <name evidence="12" type="ORF">FHP05_11830</name>
</gene>
<dbReference type="Gene3D" id="3.20.20.140">
    <property type="entry name" value="Metal-dependent hydrolases"/>
    <property type="match status" value="1"/>
</dbReference>
<dbReference type="CDD" id="cd04485">
    <property type="entry name" value="DnaE_OBF"/>
    <property type="match status" value="1"/>
</dbReference>
<dbReference type="PANTHER" id="PTHR32294:SF0">
    <property type="entry name" value="DNA POLYMERASE III SUBUNIT ALPHA"/>
    <property type="match status" value="1"/>
</dbReference>
<evidence type="ECO:0000256" key="9">
    <source>
        <dbReference type="ARBA" id="ARBA00025611"/>
    </source>
</evidence>
<name>A0A5C8NN20_9BACI</name>
<evidence type="ECO:0000256" key="8">
    <source>
        <dbReference type="ARBA" id="ARBA00022932"/>
    </source>
</evidence>
<evidence type="ECO:0000256" key="7">
    <source>
        <dbReference type="ARBA" id="ARBA00022705"/>
    </source>
</evidence>
<dbReference type="PANTHER" id="PTHR32294">
    <property type="entry name" value="DNA POLYMERASE III SUBUNIT ALPHA"/>
    <property type="match status" value="1"/>
</dbReference>
<evidence type="ECO:0000256" key="5">
    <source>
        <dbReference type="ARBA" id="ARBA00022679"/>
    </source>
</evidence>
<reference evidence="12 13" key="1">
    <citation type="submission" date="2019-06" db="EMBL/GenBank/DDBJ databases">
        <title>Cerasibacillus sp. nov., isolated from maize field.</title>
        <authorList>
            <person name="Lin S.-Y."/>
            <person name="Tsai C.-F."/>
            <person name="Young C.-C."/>
        </authorList>
    </citation>
    <scope>NUCLEOTIDE SEQUENCE [LARGE SCALE GENOMIC DNA]</scope>
    <source>
        <strain evidence="12 13">CC-CFT480</strain>
    </source>
</reference>
<keyword evidence="13" id="KW-1185">Reference proteome</keyword>
<sequence>MSFTHLQIRSGYSLMNSTITIDKLVEQAKKLQFDALALTDESVLYGAIPFYKACKKAGIQPIIGMVIHVASTNIKEPCIVLAKNNTGYEQLIALSTKIQTKEEKTITKEELMEFTGGLIGILPVFGSSFAEPLLTPDFKKVEEMLNIWTAIFEENSFYLGVQDHGIGTEYRLNQMVKHYQDAYPCMAVAIQDVRYLDNTGIKAFSCFQTMAKGEKWKSQYIREEDRNKYLRSSTEMEQLFSDWPEVLLETKHIQEQCQVEIDFSTRKLPSYPVPDEEDSTSYLRRLCEEQLQQKYPIITDFVRKRFEKELKTIDSMGYSDYFLIVWDFIKYAKGKNIFVGPGRGSSAGSLIAYILDITEVDPLEHHLLFERFLNPERISMPDIDVDFSDHRRDEVIDYVRNKYGYDHVAQIITFGTFAPRSLIRELLKTLGIDSHDAAFILQYIPLQNRQSLRKIIGESSELKEAIRQSPSIKLLFSIAVKLEGLPRHISTHAAGVVISDEPLTNHVPLTIGTNETSLTQYAMDQLEAIGLLKFDFLGLRNLSVLEQIVNSIAQVENQSISLKDIPIDDKKTFQILQRGLTNGVFQLESQGMKQVLKNLKPTAFSDIVAVNALYRPGPMDFIPTYIKRKHGEEKTVYPHTDLQSILKETYGVLIYQEQIMQIAHQIAGFTLGEADILRRAVSKKKEELIQSQKEKFIHGCMANGYTKEIGEKLFAWIVRFSNYGFPKSHAVAYSKISYQLAYLKAHYPASFFAEVLSTIGNQQEKLLPYIKEMKSFQLQILPPSINHSFTNYTVENGNIRMGLLAIKGIGIQTIKEIIQTRKGIPFKGLFDFCLRIPNKILKRSLLETLIMAGAFDEIHANRASLLATIDKAIVQGELFKEFREQPSLFPEQMKAAEEYVNMEDFSPFKKLYDEKELLGMYVSEHPFKKVRPQLANKGYITLQETPKFIGNRQMKTIAIAQAIKKIRTKRGDPMAFLTIADETEEMDAVLFPDMYREINRWLREESVLDITGKIEQRNNQLQWIINKAEPVSKDELIQTYSSRLFIKWRKDVDEEKAAQFIRKIAKKYPGDATVLIYHERKQKTYQLKYVFLNPTDACLSELKSNFGDKAVVLMSK</sequence>
<proteinExistence type="inferred from homology"/>
<evidence type="ECO:0000256" key="2">
    <source>
        <dbReference type="ARBA" id="ARBA00009496"/>
    </source>
</evidence>
<dbReference type="InterPro" id="IPR029460">
    <property type="entry name" value="DNAPol_HHH"/>
</dbReference>
<dbReference type="InterPro" id="IPR040982">
    <property type="entry name" value="DNA_pol3_finger"/>
</dbReference>